<dbReference type="Gene3D" id="1.10.340.30">
    <property type="entry name" value="Hypothetical protein, domain 2"/>
    <property type="match status" value="1"/>
</dbReference>
<name>A0A6M1RWK2_9BACT</name>
<dbReference type="SMART" id="SM00478">
    <property type="entry name" value="ENDO3c"/>
    <property type="match status" value="1"/>
</dbReference>
<evidence type="ECO:0000256" key="3">
    <source>
        <dbReference type="ARBA" id="ARBA00022763"/>
    </source>
</evidence>
<dbReference type="InterPro" id="IPR012904">
    <property type="entry name" value="OGG_N"/>
</dbReference>
<feature type="domain" description="HhH-GPD" evidence="10">
    <location>
        <begin position="132"/>
        <end position="297"/>
    </location>
</feature>
<dbReference type="PANTHER" id="PTHR10242:SF2">
    <property type="entry name" value="N-GLYCOSYLASE_DNA LYASE"/>
    <property type="match status" value="1"/>
</dbReference>
<dbReference type="RefSeq" id="WP_165108073.1">
    <property type="nucleotide sequence ID" value="NZ_JAAKYA010000072.1"/>
</dbReference>
<organism evidence="11 12">
    <name type="scientific">Limisphaera ngatamarikiensis</name>
    <dbReference type="NCBI Taxonomy" id="1324935"/>
    <lineage>
        <taxon>Bacteria</taxon>
        <taxon>Pseudomonadati</taxon>
        <taxon>Verrucomicrobiota</taxon>
        <taxon>Verrucomicrobiia</taxon>
        <taxon>Limisphaerales</taxon>
        <taxon>Limisphaeraceae</taxon>
        <taxon>Limisphaera</taxon>
    </lineage>
</organism>
<protein>
    <recommendedName>
        <fullName evidence="2">DNA-(apurinic or apyrimidinic site) lyase</fullName>
        <ecNumber evidence="2">4.2.99.18</ecNumber>
    </recommendedName>
</protein>
<dbReference type="SUPFAM" id="SSF55945">
    <property type="entry name" value="TATA-box binding protein-like"/>
    <property type="match status" value="1"/>
</dbReference>
<dbReference type="EMBL" id="JAAKYA010000072">
    <property type="protein sequence ID" value="NGO39831.1"/>
    <property type="molecule type" value="Genomic_DNA"/>
</dbReference>
<evidence type="ECO:0000256" key="7">
    <source>
        <dbReference type="ARBA" id="ARBA00023268"/>
    </source>
</evidence>
<keyword evidence="5" id="KW-0234">DNA repair</keyword>
<dbReference type="InterPro" id="IPR052054">
    <property type="entry name" value="Oxidative_DNA_repair_enzyme"/>
</dbReference>
<dbReference type="Pfam" id="PF07934">
    <property type="entry name" value="OGG_N"/>
    <property type="match status" value="1"/>
</dbReference>
<comment type="caution">
    <text evidence="11">The sequence shown here is derived from an EMBL/GenBank/DDBJ whole genome shotgun (WGS) entry which is preliminary data.</text>
</comment>
<evidence type="ECO:0000256" key="8">
    <source>
        <dbReference type="ARBA" id="ARBA00023295"/>
    </source>
</evidence>
<keyword evidence="12" id="KW-1185">Reference proteome</keyword>
<dbReference type="Pfam" id="PF00730">
    <property type="entry name" value="HhH-GPD"/>
    <property type="match status" value="1"/>
</dbReference>
<dbReference type="Gene3D" id="3.30.310.260">
    <property type="match status" value="1"/>
</dbReference>
<dbReference type="AlphaFoldDB" id="A0A6M1RWK2"/>
<dbReference type="Proteomes" id="UP000477311">
    <property type="component" value="Unassembled WGS sequence"/>
</dbReference>
<dbReference type="GO" id="GO:0003684">
    <property type="term" value="F:damaged DNA binding"/>
    <property type="evidence" value="ECO:0007669"/>
    <property type="project" value="InterPro"/>
</dbReference>
<dbReference type="InterPro" id="IPR011257">
    <property type="entry name" value="DNA_glycosylase"/>
</dbReference>
<keyword evidence="6" id="KW-0456">Lyase</keyword>
<keyword evidence="4" id="KW-0378">Hydrolase</keyword>
<dbReference type="GO" id="GO:0006289">
    <property type="term" value="P:nucleotide-excision repair"/>
    <property type="evidence" value="ECO:0007669"/>
    <property type="project" value="InterPro"/>
</dbReference>
<keyword evidence="3" id="KW-0227">DNA damage</keyword>
<evidence type="ECO:0000313" key="11">
    <source>
        <dbReference type="EMBL" id="NGO39831.1"/>
    </source>
</evidence>
<dbReference type="Gene3D" id="1.10.1670.10">
    <property type="entry name" value="Helix-hairpin-Helix base-excision DNA repair enzymes (C-terminal)"/>
    <property type="match status" value="1"/>
</dbReference>
<accession>A0A6M1RWK2</accession>
<reference evidence="11 12" key="1">
    <citation type="submission" date="2020-02" db="EMBL/GenBank/DDBJ databases">
        <title>Draft genome sequence of Limisphaera ngatamarikiensis NGM72.4T, a thermophilic Verrucomicrobia grouped in subdivision 3.</title>
        <authorList>
            <person name="Carere C.R."/>
            <person name="Steen J."/>
            <person name="Hugenholtz P."/>
            <person name="Stott M.B."/>
        </authorList>
    </citation>
    <scope>NUCLEOTIDE SEQUENCE [LARGE SCALE GENOMIC DNA]</scope>
    <source>
        <strain evidence="11 12">NGM72.4</strain>
    </source>
</reference>
<gene>
    <name evidence="11" type="ORF">G4L39_10560</name>
</gene>
<dbReference type="EC" id="4.2.99.18" evidence="2"/>
<comment type="similarity">
    <text evidence="1">Belongs to the type-1 OGG1 family.</text>
</comment>
<dbReference type="CDD" id="cd00056">
    <property type="entry name" value="ENDO3c"/>
    <property type="match status" value="1"/>
</dbReference>
<evidence type="ECO:0000256" key="6">
    <source>
        <dbReference type="ARBA" id="ARBA00023239"/>
    </source>
</evidence>
<dbReference type="PANTHER" id="PTHR10242">
    <property type="entry name" value="8-OXOGUANINE DNA GLYCOSYLASE"/>
    <property type="match status" value="1"/>
</dbReference>
<dbReference type="GO" id="GO:0140078">
    <property type="term" value="F:class I DNA-(apurinic or apyrimidinic site) endonuclease activity"/>
    <property type="evidence" value="ECO:0007669"/>
    <property type="project" value="UniProtKB-EC"/>
</dbReference>
<evidence type="ECO:0000256" key="5">
    <source>
        <dbReference type="ARBA" id="ARBA00023204"/>
    </source>
</evidence>
<keyword evidence="7" id="KW-0511">Multifunctional enzyme</keyword>
<dbReference type="InterPro" id="IPR003265">
    <property type="entry name" value="HhH-GPD_domain"/>
</dbReference>
<evidence type="ECO:0000313" key="12">
    <source>
        <dbReference type="Proteomes" id="UP000477311"/>
    </source>
</evidence>
<comment type="catalytic activity">
    <reaction evidence="9">
        <text>2'-deoxyribonucleotide-(2'-deoxyribose 5'-phosphate)-2'-deoxyribonucleotide-DNA = a 3'-end 2'-deoxyribonucleotide-(2,3-dehydro-2,3-deoxyribose 5'-phosphate)-DNA + a 5'-end 5'-phospho-2'-deoxyribonucleoside-DNA + H(+)</text>
        <dbReference type="Rhea" id="RHEA:66592"/>
        <dbReference type="Rhea" id="RHEA-COMP:13180"/>
        <dbReference type="Rhea" id="RHEA-COMP:16897"/>
        <dbReference type="Rhea" id="RHEA-COMP:17067"/>
        <dbReference type="ChEBI" id="CHEBI:15378"/>
        <dbReference type="ChEBI" id="CHEBI:136412"/>
        <dbReference type="ChEBI" id="CHEBI:157695"/>
        <dbReference type="ChEBI" id="CHEBI:167181"/>
        <dbReference type="EC" id="4.2.99.18"/>
    </reaction>
</comment>
<evidence type="ECO:0000256" key="2">
    <source>
        <dbReference type="ARBA" id="ARBA00012720"/>
    </source>
</evidence>
<proteinExistence type="inferred from homology"/>
<evidence type="ECO:0000256" key="4">
    <source>
        <dbReference type="ARBA" id="ARBA00022801"/>
    </source>
</evidence>
<keyword evidence="8" id="KW-0326">Glycosidase</keyword>
<evidence type="ECO:0000259" key="10">
    <source>
        <dbReference type="SMART" id="SM00478"/>
    </source>
</evidence>
<evidence type="ECO:0000256" key="1">
    <source>
        <dbReference type="ARBA" id="ARBA00010679"/>
    </source>
</evidence>
<dbReference type="InterPro" id="IPR023170">
    <property type="entry name" value="HhH_base_excis_C"/>
</dbReference>
<dbReference type="GO" id="GO:0006284">
    <property type="term" value="P:base-excision repair"/>
    <property type="evidence" value="ECO:0007669"/>
    <property type="project" value="InterPro"/>
</dbReference>
<sequence>MPAGTCAESRPPLPLPDTPTTRKVWRIHDYRLDLTLQCGQAFRWQRHGPRWWGVADGKPVELVQNGTLLQARVPEPVPDWAWLENYLQLHAPLPAIWATFPDDPHLHRARAQWHGLRLLRQPAWECLASFLLSSCKRIEQIQQVIERLCRRWGDPLPALEGLPTLYSFPPPGRIAAATEAELRACGAGFRAPYLLAAARAVDQGRCPLDELPRRTYPEARAALMNLPGVGPKIADCVCLFGLGFLEAFPVDTWIARVMRERYFRGRRVSEETLAEFGRSRFGPYAGYAQQYLFHDRRMTDRPREAHLHNPPSG</sequence>
<dbReference type="GO" id="GO:0008534">
    <property type="term" value="F:oxidized purine nucleobase lesion DNA N-glycosylase activity"/>
    <property type="evidence" value="ECO:0007669"/>
    <property type="project" value="InterPro"/>
</dbReference>
<evidence type="ECO:0000256" key="9">
    <source>
        <dbReference type="ARBA" id="ARBA00044632"/>
    </source>
</evidence>
<dbReference type="SUPFAM" id="SSF48150">
    <property type="entry name" value="DNA-glycosylase"/>
    <property type="match status" value="1"/>
</dbReference>